<dbReference type="EMBL" id="JQCD01000029">
    <property type="protein sequence ID" value="KRN76513.1"/>
    <property type="molecule type" value="Genomic_DNA"/>
</dbReference>
<dbReference type="InterPro" id="IPR005019">
    <property type="entry name" value="Adenine_glyco"/>
</dbReference>
<dbReference type="Proteomes" id="UP000051673">
    <property type="component" value="Unassembled WGS sequence"/>
</dbReference>
<feature type="binding site" evidence="1">
    <location>
        <position position="17"/>
    </location>
    <ligand>
        <name>Zn(2+)</name>
        <dbReference type="ChEBI" id="CHEBI:29105"/>
    </ligand>
</feature>
<dbReference type="PANTHER" id="PTHR30037">
    <property type="entry name" value="DNA-3-METHYLADENINE GLYCOSYLASE 1"/>
    <property type="match status" value="1"/>
</dbReference>
<dbReference type="RefSeq" id="WP_337250199.1">
    <property type="nucleotide sequence ID" value="NZ_CBDALJ010000004.1"/>
</dbReference>
<sequence length="187" mass="21866">MMIRCSWGEDEVNQEYHDHEWGVPIRNNDEKLFEALTLELMQSGLSWKTIMKKRQNFKVAFSNWDYNQVSQFDQDHIERLVQDSSIIRHRKKIEAVINNAQQILAIQAEFGSFSQFIWRYTEGVSQINHWQTEAEVPAKTDLAETISRDLKRYGFKFVGPTTTYAFMQAIGMVNDHIEACAFKGSIH</sequence>
<dbReference type="GO" id="GO:0046872">
    <property type="term" value="F:metal ion binding"/>
    <property type="evidence" value="ECO:0007669"/>
    <property type="project" value="UniProtKB-KW"/>
</dbReference>
<feature type="binding site" evidence="1">
    <location>
        <position position="5"/>
    </location>
    <ligand>
        <name>Zn(2+)</name>
        <dbReference type="ChEBI" id="CHEBI:29105"/>
    </ligand>
</feature>
<keyword evidence="1" id="KW-0862">Zinc</keyword>
<dbReference type="Pfam" id="PF03352">
    <property type="entry name" value="Adenine_glyco"/>
    <property type="match status" value="1"/>
</dbReference>
<organism evidence="2 3">
    <name type="scientific">Weissella minor</name>
    <dbReference type="NCBI Taxonomy" id="1620"/>
    <lineage>
        <taxon>Bacteria</taxon>
        <taxon>Bacillati</taxon>
        <taxon>Bacillota</taxon>
        <taxon>Bacilli</taxon>
        <taxon>Lactobacillales</taxon>
        <taxon>Lactobacillaceae</taxon>
        <taxon>Weissella</taxon>
    </lineage>
</organism>
<dbReference type="STRING" id="1620.IV67_GL000773"/>
<dbReference type="Gene3D" id="1.10.340.30">
    <property type="entry name" value="Hypothetical protein, domain 2"/>
    <property type="match status" value="1"/>
</dbReference>
<protein>
    <submittedName>
        <fullName evidence="2">Putative 3-methyladenine DNA glycosylase I, constitutive</fullName>
    </submittedName>
</protein>
<dbReference type="PANTHER" id="PTHR30037:SF4">
    <property type="entry name" value="DNA-3-METHYLADENINE GLYCOSYLASE I"/>
    <property type="match status" value="1"/>
</dbReference>
<reference evidence="2 3" key="1">
    <citation type="journal article" date="2015" name="Genome Announc.">
        <title>Expanding the biotechnology potential of lactobacilli through comparative genomics of 213 strains and associated genera.</title>
        <authorList>
            <person name="Sun Z."/>
            <person name="Harris H.M."/>
            <person name="McCann A."/>
            <person name="Guo C."/>
            <person name="Argimon S."/>
            <person name="Zhang W."/>
            <person name="Yang X."/>
            <person name="Jeffery I.B."/>
            <person name="Cooney J.C."/>
            <person name="Kagawa T.F."/>
            <person name="Liu W."/>
            <person name="Song Y."/>
            <person name="Salvetti E."/>
            <person name="Wrobel A."/>
            <person name="Rasinkangas P."/>
            <person name="Parkhill J."/>
            <person name="Rea M.C."/>
            <person name="O'Sullivan O."/>
            <person name="Ritari J."/>
            <person name="Douillard F.P."/>
            <person name="Paul Ross R."/>
            <person name="Yang R."/>
            <person name="Briner A.E."/>
            <person name="Felis G.E."/>
            <person name="de Vos W.M."/>
            <person name="Barrangou R."/>
            <person name="Klaenhammer T.R."/>
            <person name="Caufield P.W."/>
            <person name="Cui Y."/>
            <person name="Zhang H."/>
            <person name="O'Toole P.W."/>
        </authorList>
    </citation>
    <scope>NUCLEOTIDE SEQUENCE [LARGE SCALE GENOMIC DNA]</scope>
    <source>
        <strain evidence="2 3">DSM 20014</strain>
    </source>
</reference>
<dbReference type="AlphaFoldDB" id="A0A0R2JGR8"/>
<dbReference type="SUPFAM" id="SSF48150">
    <property type="entry name" value="DNA-glycosylase"/>
    <property type="match status" value="1"/>
</dbReference>
<dbReference type="InterPro" id="IPR011257">
    <property type="entry name" value="DNA_glycosylase"/>
</dbReference>
<evidence type="ECO:0000313" key="3">
    <source>
        <dbReference type="Proteomes" id="UP000051673"/>
    </source>
</evidence>
<dbReference type="PATRIC" id="fig|1620.3.peg.787"/>
<evidence type="ECO:0000313" key="2">
    <source>
        <dbReference type="EMBL" id="KRN76513.1"/>
    </source>
</evidence>
<proteinExistence type="predicted"/>
<dbReference type="GO" id="GO:0006284">
    <property type="term" value="P:base-excision repair"/>
    <property type="evidence" value="ECO:0007669"/>
    <property type="project" value="InterPro"/>
</dbReference>
<dbReference type="GO" id="GO:0008725">
    <property type="term" value="F:DNA-3-methyladenine glycosylase activity"/>
    <property type="evidence" value="ECO:0007669"/>
    <property type="project" value="InterPro"/>
</dbReference>
<feature type="binding site" evidence="1">
    <location>
        <position position="180"/>
    </location>
    <ligand>
        <name>Zn(2+)</name>
        <dbReference type="ChEBI" id="CHEBI:29105"/>
    </ligand>
</feature>
<gene>
    <name evidence="2" type="ORF">IV67_GL000773</name>
</gene>
<accession>A0A0R2JGR8</accession>
<name>A0A0R2JGR8_9LACO</name>
<keyword evidence="3" id="KW-1185">Reference proteome</keyword>
<evidence type="ECO:0000256" key="1">
    <source>
        <dbReference type="PIRSR" id="PIRSR605019-1"/>
    </source>
</evidence>
<keyword evidence="1" id="KW-0479">Metal-binding</keyword>
<dbReference type="InterPro" id="IPR052891">
    <property type="entry name" value="DNA-3mA_glycosylase"/>
</dbReference>
<feature type="binding site" evidence="1">
    <location>
        <position position="176"/>
    </location>
    <ligand>
        <name>Zn(2+)</name>
        <dbReference type="ChEBI" id="CHEBI:29105"/>
    </ligand>
</feature>
<comment type="caution">
    <text evidence="2">The sequence shown here is derived from an EMBL/GenBank/DDBJ whole genome shotgun (WGS) entry which is preliminary data.</text>
</comment>